<dbReference type="EMBL" id="LGRX02014695">
    <property type="protein sequence ID" value="KAK3264247.1"/>
    <property type="molecule type" value="Genomic_DNA"/>
</dbReference>
<comment type="caution">
    <text evidence="3">The sequence shown here is derived from an EMBL/GenBank/DDBJ whole genome shotgun (WGS) entry which is preliminary data.</text>
</comment>
<feature type="compositionally biased region" description="Low complexity" evidence="1">
    <location>
        <begin position="212"/>
        <end position="230"/>
    </location>
</feature>
<sequence>MFFGKRFFTLFFFVSIWLQFGESSRTRFSWERFADEQQALKATERGRNASVWFAGIRNPTEIKPARKNTGAVFKDPKSLSTKKNPLYGGASGLDTSSHVAGDEAVEPDPKTGTDHADAYKPSGELAQNVYHKTFQDDRNQWDVRLEQQRGAPPGKSFVTTLVNQVLDAKPDDVLRGKIDRMKEQIGLMQPPPQPPPSPPKHPPIPPRPSPLPSLHRSPSPAYSLPSASLLPPKPPPPLPYPPFAPAMSSGELLLNQIRLTEEVSTMTSRMRQRTKKKLDPLDVLSAGYGTVQCEILISEYLAHRRIIPVGSLPSLQLLQKWVHSGISSYPPLPPLPSARGLNLLRVLTVQG</sequence>
<feature type="compositionally biased region" description="Pro residues" evidence="1">
    <location>
        <begin position="231"/>
        <end position="243"/>
    </location>
</feature>
<feature type="region of interest" description="Disordered" evidence="1">
    <location>
        <begin position="83"/>
        <end position="120"/>
    </location>
</feature>
<protein>
    <submittedName>
        <fullName evidence="3">Uncharacterized protein</fullName>
    </submittedName>
</protein>
<accession>A0AAE0FQL3</accession>
<evidence type="ECO:0000256" key="2">
    <source>
        <dbReference type="SAM" id="SignalP"/>
    </source>
</evidence>
<feature type="compositionally biased region" description="Pro residues" evidence="1">
    <location>
        <begin position="189"/>
        <end position="211"/>
    </location>
</feature>
<dbReference type="Proteomes" id="UP001190700">
    <property type="component" value="Unassembled WGS sequence"/>
</dbReference>
<feature type="region of interest" description="Disordered" evidence="1">
    <location>
        <begin position="186"/>
        <end position="243"/>
    </location>
</feature>
<feature type="signal peptide" evidence="2">
    <location>
        <begin position="1"/>
        <end position="23"/>
    </location>
</feature>
<feature type="compositionally biased region" description="Basic and acidic residues" evidence="1">
    <location>
        <begin position="107"/>
        <end position="118"/>
    </location>
</feature>
<feature type="non-terminal residue" evidence="3">
    <location>
        <position position="351"/>
    </location>
</feature>
<evidence type="ECO:0000256" key="1">
    <source>
        <dbReference type="SAM" id="MobiDB-lite"/>
    </source>
</evidence>
<gene>
    <name evidence="3" type="ORF">CYMTET_27001</name>
</gene>
<keyword evidence="2" id="KW-0732">Signal</keyword>
<dbReference type="AlphaFoldDB" id="A0AAE0FQL3"/>
<evidence type="ECO:0000313" key="3">
    <source>
        <dbReference type="EMBL" id="KAK3264247.1"/>
    </source>
</evidence>
<reference evidence="3 4" key="1">
    <citation type="journal article" date="2015" name="Genome Biol. Evol.">
        <title>Comparative Genomics of a Bacterivorous Green Alga Reveals Evolutionary Causalities and Consequences of Phago-Mixotrophic Mode of Nutrition.</title>
        <authorList>
            <person name="Burns J.A."/>
            <person name="Paasch A."/>
            <person name="Narechania A."/>
            <person name="Kim E."/>
        </authorList>
    </citation>
    <scope>NUCLEOTIDE SEQUENCE [LARGE SCALE GENOMIC DNA]</scope>
    <source>
        <strain evidence="3 4">PLY_AMNH</strain>
    </source>
</reference>
<proteinExistence type="predicted"/>
<organism evidence="3 4">
    <name type="scientific">Cymbomonas tetramitiformis</name>
    <dbReference type="NCBI Taxonomy" id="36881"/>
    <lineage>
        <taxon>Eukaryota</taxon>
        <taxon>Viridiplantae</taxon>
        <taxon>Chlorophyta</taxon>
        <taxon>Pyramimonadophyceae</taxon>
        <taxon>Pyramimonadales</taxon>
        <taxon>Pyramimonadaceae</taxon>
        <taxon>Cymbomonas</taxon>
    </lineage>
</organism>
<keyword evidence="4" id="KW-1185">Reference proteome</keyword>
<name>A0AAE0FQL3_9CHLO</name>
<evidence type="ECO:0000313" key="4">
    <source>
        <dbReference type="Proteomes" id="UP001190700"/>
    </source>
</evidence>
<feature type="chain" id="PRO_5041953877" evidence="2">
    <location>
        <begin position="24"/>
        <end position="351"/>
    </location>
</feature>